<evidence type="ECO:0000313" key="1">
    <source>
        <dbReference type="EMBL" id="KAF7823564.1"/>
    </source>
</evidence>
<dbReference type="AlphaFoldDB" id="A0A834WNM5"/>
<sequence length="57" mass="6336">MEEKLPRSGDRGRGRPETTNALHWSVIVGAFAFSPATQNITISTWLHGNKPEAILLY</sequence>
<keyword evidence="2" id="KW-1185">Reference proteome</keyword>
<reference evidence="1" key="1">
    <citation type="submission" date="2020-09" db="EMBL/GenBank/DDBJ databases">
        <title>Genome-Enabled Discovery of Anthraquinone Biosynthesis in Senna tora.</title>
        <authorList>
            <person name="Kang S.-H."/>
            <person name="Pandey R.P."/>
            <person name="Lee C.-M."/>
            <person name="Sim J.-S."/>
            <person name="Jeong J.-T."/>
            <person name="Choi B.-S."/>
            <person name="Jung M."/>
            <person name="Ginzburg D."/>
            <person name="Zhao K."/>
            <person name="Won S.Y."/>
            <person name="Oh T.-J."/>
            <person name="Yu Y."/>
            <person name="Kim N.-H."/>
            <person name="Lee O.R."/>
            <person name="Lee T.-H."/>
            <person name="Bashyal P."/>
            <person name="Kim T.-S."/>
            <person name="Lee W.-H."/>
            <person name="Kawkins C."/>
            <person name="Kim C.-K."/>
            <person name="Kim J.S."/>
            <person name="Ahn B.O."/>
            <person name="Rhee S.Y."/>
            <person name="Sohng J.K."/>
        </authorList>
    </citation>
    <scope>NUCLEOTIDE SEQUENCE</scope>
    <source>
        <tissue evidence="1">Leaf</tissue>
    </source>
</reference>
<organism evidence="1 2">
    <name type="scientific">Senna tora</name>
    <dbReference type="NCBI Taxonomy" id="362788"/>
    <lineage>
        <taxon>Eukaryota</taxon>
        <taxon>Viridiplantae</taxon>
        <taxon>Streptophyta</taxon>
        <taxon>Embryophyta</taxon>
        <taxon>Tracheophyta</taxon>
        <taxon>Spermatophyta</taxon>
        <taxon>Magnoliopsida</taxon>
        <taxon>eudicotyledons</taxon>
        <taxon>Gunneridae</taxon>
        <taxon>Pentapetalae</taxon>
        <taxon>rosids</taxon>
        <taxon>fabids</taxon>
        <taxon>Fabales</taxon>
        <taxon>Fabaceae</taxon>
        <taxon>Caesalpinioideae</taxon>
        <taxon>Cassia clade</taxon>
        <taxon>Senna</taxon>
    </lineage>
</organism>
<accession>A0A834WNM5</accession>
<dbReference type="Proteomes" id="UP000634136">
    <property type="component" value="Unassembled WGS sequence"/>
</dbReference>
<evidence type="ECO:0000313" key="2">
    <source>
        <dbReference type="Proteomes" id="UP000634136"/>
    </source>
</evidence>
<gene>
    <name evidence="1" type="ORF">G2W53_021708</name>
</gene>
<protein>
    <submittedName>
        <fullName evidence="1">Uncharacterized protein</fullName>
    </submittedName>
</protein>
<name>A0A834WNM5_9FABA</name>
<proteinExistence type="predicted"/>
<dbReference type="EMBL" id="JAAIUW010000007">
    <property type="protein sequence ID" value="KAF7823564.1"/>
    <property type="molecule type" value="Genomic_DNA"/>
</dbReference>
<comment type="caution">
    <text evidence="1">The sequence shown here is derived from an EMBL/GenBank/DDBJ whole genome shotgun (WGS) entry which is preliminary data.</text>
</comment>